<proteinExistence type="predicted"/>
<dbReference type="InterPro" id="IPR051680">
    <property type="entry name" value="ATP-dep_Glu-Cys_Ligase-2"/>
</dbReference>
<dbReference type="AlphaFoldDB" id="A0A7Y9XZD9"/>
<dbReference type="InterPro" id="IPR025841">
    <property type="entry name" value="CP_ATPgrasp_2"/>
</dbReference>
<feature type="domain" description="DUF403" evidence="1">
    <location>
        <begin position="518"/>
        <end position="813"/>
    </location>
</feature>
<dbReference type="EMBL" id="JACBZF010000004">
    <property type="protein sequence ID" value="NYH96135.1"/>
    <property type="molecule type" value="Genomic_DNA"/>
</dbReference>
<dbReference type="PANTHER" id="PTHR34595:SF2">
    <property type="entry name" value="BLR2978 PROTEIN"/>
    <property type="match status" value="1"/>
</dbReference>
<organism evidence="3 4">
    <name type="scientific">Novosphingobium marinum</name>
    <dbReference type="NCBI Taxonomy" id="1514948"/>
    <lineage>
        <taxon>Bacteria</taxon>
        <taxon>Pseudomonadati</taxon>
        <taxon>Pseudomonadota</taxon>
        <taxon>Alphaproteobacteria</taxon>
        <taxon>Sphingomonadales</taxon>
        <taxon>Sphingomonadaceae</taxon>
        <taxon>Novosphingobium</taxon>
    </lineage>
</organism>
<dbReference type="SUPFAM" id="SSF56059">
    <property type="entry name" value="Glutathione synthetase ATP-binding domain-like"/>
    <property type="match status" value="1"/>
</dbReference>
<protein>
    <submittedName>
        <fullName evidence="3">Putative circularly permuted ATP-grasp superfamily protein/putative alpha-E superfamily protein</fullName>
    </submittedName>
</protein>
<gene>
    <name evidence="3" type="ORF">FHS75_002467</name>
</gene>
<dbReference type="Gene3D" id="3.40.50.11290">
    <property type="match status" value="1"/>
</dbReference>
<sequence>MLADEKVDAGSAQDWLSAYPASGAWGDLYASAAAPVADKWRSVAGGLAALAQHGGASLDEQVARQIADLGLTFRITGDTDERSWPLTPMPLVIGAQEWSSVEKGLVQRATLLEKVVADAYGSQSLVREGNLPAAAVAGSPFFARKMMGVGPKSGHYLHIYAADLARGPNGEWRVLSDRVRLATGIGYALENRMAMARMTDLLLSEIHARRLAGFFKDLREGLARDCQRERPRIALMTPGRFNQTYSEQAHLARYLGLPLVEGRDLVIDGDRLYVRTIAGPKRVDGLWRWVNTNSLDPLTFDSGSELGVANLFDAWARGGLEMANWPGVEVLESPALSAFLPRLCRKLMGEEPILPNIATWWCGQAAEADAVMKRLNELTVRPAFGRPVEALEGVAPVPGIDLGAEERAALADAMRRRPMDYVGQEIVHLSTTPALIDGTLQPRPFTLRAFVARTGSGDWRVMPGGFARLSASDALPNSLMGEGELSADVCIVDDAPPVRQSPTVLESDAQVTRGGGILASQSADNLFWFGRYLERAEMSVRIVRSILGSTIEVDGNYARDPQLRRSLVALLADWGAVRRDAVDMPFPQACAAALREDNLPGGVASLLARTHEVGLVLRERLSRDFWAIAKRPMPHVDGSRPAAMLNATRTLLERFASLSGLICENMTRGPAQRFLDMGRRIERALATCRIASRLTQANDLDDALGILLDLTDSQIVYRSRYLTVPLRDPVLDLVLLDPDNPRSLAFQLGELVAHLVALPQLGAETLPEEPLRQARGALAPLQTTTAGQVGPQTLQDLEGRLTALSEAISTRYFLQFEKPELQVRSGLLS</sequence>
<comment type="caution">
    <text evidence="3">The sequence shown here is derived from an EMBL/GenBank/DDBJ whole genome shotgun (WGS) entry which is preliminary data.</text>
</comment>
<dbReference type="Gene3D" id="3.30.1490.270">
    <property type="match status" value="1"/>
</dbReference>
<dbReference type="InterPro" id="IPR007296">
    <property type="entry name" value="DUF403"/>
</dbReference>
<evidence type="ECO:0000313" key="3">
    <source>
        <dbReference type="EMBL" id="NYH96135.1"/>
    </source>
</evidence>
<name>A0A7Y9XZD9_9SPHN</name>
<dbReference type="Proteomes" id="UP000522081">
    <property type="component" value="Unassembled WGS sequence"/>
</dbReference>
<reference evidence="3 4" key="1">
    <citation type="submission" date="2020-07" db="EMBL/GenBank/DDBJ databases">
        <title>Genomic Encyclopedia of Type Strains, Phase IV (KMG-IV): sequencing the most valuable type-strain genomes for metagenomic binning, comparative biology and taxonomic classification.</title>
        <authorList>
            <person name="Goeker M."/>
        </authorList>
    </citation>
    <scope>NUCLEOTIDE SEQUENCE [LARGE SCALE GENOMIC DNA]</scope>
    <source>
        <strain evidence="3 4">DSM 29043</strain>
    </source>
</reference>
<feature type="domain" description="Circularly permuted ATP-grasp type 2" evidence="2">
    <location>
        <begin position="90"/>
        <end position="469"/>
    </location>
</feature>
<evidence type="ECO:0000313" key="4">
    <source>
        <dbReference type="Proteomes" id="UP000522081"/>
    </source>
</evidence>
<dbReference type="Pfam" id="PF04168">
    <property type="entry name" value="Alpha-E"/>
    <property type="match status" value="1"/>
</dbReference>
<accession>A0A7Y9XZD9</accession>
<dbReference type="Pfam" id="PF14403">
    <property type="entry name" value="CP_ATPgrasp_2"/>
    <property type="match status" value="1"/>
</dbReference>
<keyword evidence="4" id="KW-1185">Reference proteome</keyword>
<evidence type="ECO:0000259" key="1">
    <source>
        <dbReference type="Pfam" id="PF04168"/>
    </source>
</evidence>
<dbReference type="PANTHER" id="PTHR34595">
    <property type="entry name" value="BLR5612 PROTEIN"/>
    <property type="match status" value="1"/>
</dbReference>
<evidence type="ECO:0000259" key="2">
    <source>
        <dbReference type="Pfam" id="PF14403"/>
    </source>
</evidence>